<dbReference type="AlphaFoldDB" id="A0A2I1DIS4"/>
<comment type="caution">
    <text evidence="1">The sequence shown here is derived from an EMBL/GenBank/DDBJ whole genome shotgun (WGS) entry which is preliminary data.</text>
</comment>
<evidence type="ECO:0000313" key="2">
    <source>
        <dbReference type="Proteomes" id="UP000234329"/>
    </source>
</evidence>
<dbReference type="InParanoid" id="A0A2I1DIS4"/>
<organism evidence="1 2">
    <name type="scientific">Acidithiobacillus marinus</name>
    <dbReference type="NCBI Taxonomy" id="187490"/>
    <lineage>
        <taxon>Bacteria</taxon>
        <taxon>Pseudomonadati</taxon>
        <taxon>Pseudomonadota</taxon>
        <taxon>Acidithiobacillia</taxon>
        <taxon>Acidithiobacillales</taxon>
        <taxon>Acidithiobacillaceae</taxon>
        <taxon>Acidithiobacillus</taxon>
    </lineage>
</organism>
<dbReference type="EMBL" id="MXAV01000050">
    <property type="protein sequence ID" value="PKY09779.1"/>
    <property type="molecule type" value="Genomic_DNA"/>
</dbReference>
<dbReference type="Proteomes" id="UP000234329">
    <property type="component" value="Unassembled WGS sequence"/>
</dbReference>
<sequence length="62" mass="7540">MRKFDLNIEKILENWQPHHAAREIIANAIDEHTITKQSKNIEIYKEDDCWIVRVPRHFKWVA</sequence>
<protein>
    <submittedName>
        <fullName evidence="1">Uncharacterized protein</fullName>
    </submittedName>
</protein>
<evidence type="ECO:0000313" key="1">
    <source>
        <dbReference type="EMBL" id="PKY09779.1"/>
    </source>
</evidence>
<gene>
    <name evidence="1" type="ORF">B1757_13110</name>
</gene>
<keyword evidence="2" id="KW-1185">Reference proteome</keyword>
<reference evidence="1 2" key="1">
    <citation type="submission" date="2017-03" db="EMBL/GenBank/DDBJ databases">
        <title>Draft genime sequence of the acidophilic sulfur-oxidizing bacterium Acidithiobacillus sp. SH, isolated from seawater.</title>
        <authorList>
            <person name="Sharmin S."/>
            <person name="Tokuhisa M."/>
            <person name="Kanao T."/>
            <person name="Kamimura K."/>
        </authorList>
    </citation>
    <scope>NUCLEOTIDE SEQUENCE [LARGE SCALE GENOMIC DNA]</scope>
    <source>
        <strain evidence="1 2">SH</strain>
    </source>
</reference>
<name>A0A2I1DIS4_9PROT</name>
<dbReference type="OrthoDB" id="5241077at2"/>
<accession>A0A2I1DIS4</accession>
<proteinExistence type="predicted"/>
<dbReference type="RefSeq" id="WP_101538752.1">
    <property type="nucleotide sequence ID" value="NZ_MXAV01000050.1"/>
</dbReference>